<dbReference type="OrthoDB" id="176403at2"/>
<evidence type="ECO:0000313" key="2">
    <source>
        <dbReference type="Proteomes" id="UP000198534"/>
    </source>
</evidence>
<evidence type="ECO:0000313" key="1">
    <source>
        <dbReference type="EMBL" id="SDW43394.1"/>
    </source>
</evidence>
<dbReference type="GO" id="GO:0032259">
    <property type="term" value="P:methylation"/>
    <property type="evidence" value="ECO:0007669"/>
    <property type="project" value="UniProtKB-KW"/>
</dbReference>
<dbReference type="AlphaFoldDB" id="A0A1H2TJE9"/>
<dbReference type="Proteomes" id="UP000198534">
    <property type="component" value="Unassembled WGS sequence"/>
</dbReference>
<organism evidence="1 2">
    <name type="scientific">Marininema mesophilum</name>
    <dbReference type="NCBI Taxonomy" id="1048340"/>
    <lineage>
        <taxon>Bacteria</taxon>
        <taxon>Bacillati</taxon>
        <taxon>Bacillota</taxon>
        <taxon>Bacilli</taxon>
        <taxon>Bacillales</taxon>
        <taxon>Thermoactinomycetaceae</taxon>
        <taxon>Marininema</taxon>
    </lineage>
</organism>
<dbReference type="Pfam" id="PF13578">
    <property type="entry name" value="Methyltransf_24"/>
    <property type="match status" value="1"/>
</dbReference>
<dbReference type="RefSeq" id="WP_091736678.1">
    <property type="nucleotide sequence ID" value="NZ_FNNQ01000003.1"/>
</dbReference>
<dbReference type="GO" id="GO:0008168">
    <property type="term" value="F:methyltransferase activity"/>
    <property type="evidence" value="ECO:0007669"/>
    <property type="project" value="UniProtKB-KW"/>
</dbReference>
<dbReference type="EMBL" id="FNNQ01000003">
    <property type="protein sequence ID" value="SDW43394.1"/>
    <property type="molecule type" value="Genomic_DNA"/>
</dbReference>
<keyword evidence="2" id="KW-1185">Reference proteome</keyword>
<protein>
    <submittedName>
        <fullName evidence="1">Methyltransferase domain-containing protein</fullName>
    </submittedName>
</protein>
<keyword evidence="1" id="KW-0808">Transferase</keyword>
<accession>A0A1H2TJE9</accession>
<gene>
    <name evidence="1" type="ORF">SAMN05444487_103139</name>
</gene>
<dbReference type="SUPFAM" id="SSF53335">
    <property type="entry name" value="S-adenosyl-L-methionine-dependent methyltransferases"/>
    <property type="match status" value="1"/>
</dbReference>
<keyword evidence="1" id="KW-0489">Methyltransferase</keyword>
<sequence>MQIPQEIENMTTAWRGHEKFAIWLIKKLQPSTIVDLGIDYGFSTFSLALPKIGTVYGIDSFQGDQNTGYRDTYGEVMKTKAVLYERYGIEVQIIKDDFTKVSKKWKKKIDLLHIDGGHTYCSVKTDFLHWFPHVKENGVILMHDVVSFPEVKKVYHESNLYRCYFSHSAGLGVLSRNKEIIETIANKYDLEVEFPDHHKTVCFIHTCTINNWLEILARQLERLNSTGLYEKLDAIFLNIATDQVNKNVDIVERLNAKGLVRKYDKIQFCITHDIDRWERSTLEWLHQYCKTSTHNVRVLYFHTKGVRRFGTPYESNVCDWINLMETVLIDHYKICLKYLKEVDICGVNYSEYPKYHFSGNFWWANSDYIKQLNAKIGSTYHCPEFWALNHDSVKFCCIFDSKIDHYQTPFPDNLIPRHFQPTFYVGTGAKSR</sequence>
<proteinExistence type="predicted"/>
<name>A0A1H2TJE9_9BACL</name>
<dbReference type="Gene3D" id="3.40.50.150">
    <property type="entry name" value="Vaccinia Virus protein VP39"/>
    <property type="match status" value="1"/>
</dbReference>
<dbReference type="InterPro" id="IPR029063">
    <property type="entry name" value="SAM-dependent_MTases_sf"/>
</dbReference>
<dbReference type="STRING" id="1048340.SAMN05444487_103139"/>
<reference evidence="1 2" key="1">
    <citation type="submission" date="2016-10" db="EMBL/GenBank/DDBJ databases">
        <authorList>
            <person name="de Groot N.N."/>
        </authorList>
    </citation>
    <scope>NUCLEOTIDE SEQUENCE [LARGE SCALE GENOMIC DNA]</scope>
    <source>
        <strain evidence="1 2">DSM 45610</strain>
    </source>
</reference>